<keyword evidence="1" id="KW-0732">Signal</keyword>
<gene>
    <name evidence="2" type="ORF">GM418_18750</name>
</gene>
<sequence>MKKIIAVFTFFFAFGLIINAQTVSRSTDCHTFPASAISWLACLNENPANWVDLASDVEVCTVTTSVTLPDGRTRVLMTRTTTGLVYNKLGIEVPFNLRDKYLYVENDGFFELDQTISTGSLGGMQILAHVTLSIVNGDAEVDIENLTFICK</sequence>
<dbReference type="EMBL" id="CP046401">
    <property type="protein sequence ID" value="QGY45637.1"/>
    <property type="molecule type" value="Genomic_DNA"/>
</dbReference>
<evidence type="ECO:0000313" key="3">
    <source>
        <dbReference type="Proteomes" id="UP000428260"/>
    </source>
</evidence>
<proteinExistence type="predicted"/>
<keyword evidence="3" id="KW-1185">Reference proteome</keyword>
<dbReference type="Proteomes" id="UP000428260">
    <property type="component" value="Chromosome"/>
</dbReference>
<dbReference type="KEGG" id="mcos:GM418_18750"/>
<accession>A0A6I6JZI0</accession>
<organism evidence="2 3">
    <name type="scientific">Maribellus comscasis</name>
    <dbReference type="NCBI Taxonomy" id="2681766"/>
    <lineage>
        <taxon>Bacteria</taxon>
        <taxon>Pseudomonadati</taxon>
        <taxon>Bacteroidota</taxon>
        <taxon>Bacteroidia</taxon>
        <taxon>Marinilabiliales</taxon>
        <taxon>Prolixibacteraceae</taxon>
        <taxon>Maribellus</taxon>
    </lineage>
</organism>
<evidence type="ECO:0000256" key="1">
    <source>
        <dbReference type="SAM" id="SignalP"/>
    </source>
</evidence>
<dbReference type="AlphaFoldDB" id="A0A6I6JZI0"/>
<reference evidence="2 3" key="1">
    <citation type="submission" date="2019-11" db="EMBL/GenBank/DDBJ databases">
        <authorList>
            <person name="Zheng R.K."/>
            <person name="Sun C.M."/>
        </authorList>
    </citation>
    <scope>NUCLEOTIDE SEQUENCE [LARGE SCALE GENOMIC DNA]</scope>
    <source>
        <strain evidence="2 3">WC007</strain>
    </source>
</reference>
<evidence type="ECO:0000313" key="2">
    <source>
        <dbReference type="EMBL" id="QGY45637.1"/>
    </source>
</evidence>
<dbReference type="RefSeq" id="WP_158868780.1">
    <property type="nucleotide sequence ID" value="NZ_CP046401.1"/>
</dbReference>
<feature type="chain" id="PRO_5026023242" evidence="1">
    <location>
        <begin position="21"/>
        <end position="151"/>
    </location>
</feature>
<protein>
    <submittedName>
        <fullName evidence="2">Uncharacterized protein</fullName>
    </submittedName>
</protein>
<feature type="signal peptide" evidence="1">
    <location>
        <begin position="1"/>
        <end position="20"/>
    </location>
</feature>
<name>A0A6I6JZI0_9BACT</name>